<dbReference type="Gene3D" id="1.10.1740.10">
    <property type="match status" value="1"/>
</dbReference>
<keyword evidence="3" id="KW-0731">Sigma factor</keyword>
<reference evidence="8 9" key="1">
    <citation type="journal article" date="2011" name="Stand. Genomic Sci.">
        <title>Complete genome sequence of Syntrophobotulus glycolicus type strain (FlGlyR).</title>
        <authorList>
            <person name="Han C."/>
            <person name="Mwirichia R."/>
            <person name="Chertkov O."/>
            <person name="Held B."/>
            <person name="Lapidus A."/>
            <person name="Nolan M."/>
            <person name="Lucas S."/>
            <person name="Hammon N."/>
            <person name="Deshpande S."/>
            <person name="Cheng J.F."/>
            <person name="Tapia R."/>
            <person name="Goodwin L."/>
            <person name="Pitluck S."/>
            <person name="Huntemann M."/>
            <person name="Liolios K."/>
            <person name="Ivanova N."/>
            <person name="Pagani I."/>
            <person name="Mavromatis K."/>
            <person name="Ovchinikova G."/>
            <person name="Pati A."/>
            <person name="Chen A."/>
            <person name="Palaniappan K."/>
            <person name="Land M."/>
            <person name="Hauser L."/>
            <person name="Brambilla E.M."/>
            <person name="Rohde M."/>
            <person name="Spring S."/>
            <person name="Sikorski J."/>
            <person name="Goker M."/>
            <person name="Woyke T."/>
            <person name="Bristow J."/>
            <person name="Eisen J.A."/>
            <person name="Markowitz V."/>
            <person name="Hugenholtz P."/>
            <person name="Kyrpides N.C."/>
            <person name="Klenk H.P."/>
            <person name="Detter J.C."/>
        </authorList>
    </citation>
    <scope>NUCLEOTIDE SEQUENCE [LARGE SCALE GENOMIC DNA]</scope>
    <source>
        <strain evidence="9">DSM 8271 / FlGlyR</strain>
    </source>
</reference>
<sequence length="191" mass="22280">MKTDKENYIERLKNSKEDALEFIMDEYFPLVKGIVNRILLPVGSRELAEECISDVFLAVWYNAKKFQGESEEDFRRWLCAVAKYRAVDFYRREKKCMEIPSSDQEKTGLFLPEKSAEEQVLLKESAREVEKMLNLFSPTDRDIFIMKFFWGMPSEEISQKLGLTKSAVDNRIYRSKKQLVQGVMSFGEGGN</sequence>
<evidence type="ECO:0000256" key="5">
    <source>
        <dbReference type="ARBA" id="ARBA00023163"/>
    </source>
</evidence>
<keyword evidence="2" id="KW-0805">Transcription regulation</keyword>
<evidence type="ECO:0000313" key="8">
    <source>
        <dbReference type="EMBL" id="ADY55638.1"/>
    </source>
</evidence>
<dbReference type="Gene3D" id="1.10.10.10">
    <property type="entry name" value="Winged helix-like DNA-binding domain superfamily/Winged helix DNA-binding domain"/>
    <property type="match status" value="1"/>
</dbReference>
<keyword evidence="9" id="KW-1185">Reference proteome</keyword>
<organism evidence="8 9">
    <name type="scientific">Syntrophobotulus glycolicus (strain DSM 8271 / FlGlyR)</name>
    <dbReference type="NCBI Taxonomy" id="645991"/>
    <lineage>
        <taxon>Bacteria</taxon>
        <taxon>Bacillati</taxon>
        <taxon>Bacillota</taxon>
        <taxon>Clostridia</taxon>
        <taxon>Eubacteriales</taxon>
        <taxon>Desulfitobacteriaceae</taxon>
        <taxon>Syntrophobotulus</taxon>
    </lineage>
</organism>
<keyword evidence="4" id="KW-0238">DNA-binding</keyword>
<dbReference type="eggNOG" id="COG1595">
    <property type="taxonomic scope" value="Bacteria"/>
</dbReference>
<dbReference type="PANTHER" id="PTHR43133:SF8">
    <property type="entry name" value="RNA POLYMERASE SIGMA FACTOR HI_1459-RELATED"/>
    <property type="match status" value="1"/>
</dbReference>
<dbReference type="GO" id="GO:0003677">
    <property type="term" value="F:DNA binding"/>
    <property type="evidence" value="ECO:0007669"/>
    <property type="project" value="UniProtKB-KW"/>
</dbReference>
<dbReference type="STRING" id="645991.Sgly_1332"/>
<dbReference type="InterPro" id="IPR013249">
    <property type="entry name" value="RNA_pol_sigma70_r4_t2"/>
</dbReference>
<dbReference type="InterPro" id="IPR013324">
    <property type="entry name" value="RNA_pol_sigma_r3/r4-like"/>
</dbReference>
<dbReference type="OrthoDB" id="2678696at2"/>
<dbReference type="InterPro" id="IPR007627">
    <property type="entry name" value="RNA_pol_sigma70_r2"/>
</dbReference>
<gene>
    <name evidence="8" type="ordered locus">Sgly_1332</name>
</gene>
<proteinExistence type="inferred from homology"/>
<dbReference type="SUPFAM" id="SSF88659">
    <property type="entry name" value="Sigma3 and sigma4 domains of RNA polymerase sigma factors"/>
    <property type="match status" value="1"/>
</dbReference>
<dbReference type="GO" id="GO:0016987">
    <property type="term" value="F:sigma factor activity"/>
    <property type="evidence" value="ECO:0007669"/>
    <property type="project" value="UniProtKB-KW"/>
</dbReference>
<dbReference type="EMBL" id="CP002547">
    <property type="protein sequence ID" value="ADY55638.1"/>
    <property type="molecule type" value="Genomic_DNA"/>
</dbReference>
<evidence type="ECO:0000259" key="7">
    <source>
        <dbReference type="Pfam" id="PF08281"/>
    </source>
</evidence>
<dbReference type="NCBIfam" id="TIGR02937">
    <property type="entry name" value="sigma70-ECF"/>
    <property type="match status" value="1"/>
</dbReference>
<protein>
    <submittedName>
        <fullName evidence="8">RNA polymerase, sigma-24 subunit, ECF subfamily</fullName>
    </submittedName>
</protein>
<dbReference type="InterPro" id="IPR039425">
    <property type="entry name" value="RNA_pol_sigma-70-like"/>
</dbReference>
<dbReference type="RefSeq" id="WP_013624508.1">
    <property type="nucleotide sequence ID" value="NC_015172.1"/>
</dbReference>
<dbReference type="InterPro" id="IPR013325">
    <property type="entry name" value="RNA_pol_sigma_r2"/>
</dbReference>
<evidence type="ECO:0000313" key="9">
    <source>
        <dbReference type="Proteomes" id="UP000007488"/>
    </source>
</evidence>
<feature type="domain" description="RNA polymerase sigma-70 region 2" evidence="6">
    <location>
        <begin position="25"/>
        <end position="95"/>
    </location>
</feature>
<dbReference type="CDD" id="cd06171">
    <property type="entry name" value="Sigma70_r4"/>
    <property type="match status" value="1"/>
</dbReference>
<evidence type="ECO:0000259" key="6">
    <source>
        <dbReference type="Pfam" id="PF04542"/>
    </source>
</evidence>
<evidence type="ECO:0000256" key="3">
    <source>
        <dbReference type="ARBA" id="ARBA00023082"/>
    </source>
</evidence>
<feature type="domain" description="RNA polymerase sigma factor 70 region 4 type 2" evidence="7">
    <location>
        <begin position="127"/>
        <end position="179"/>
    </location>
</feature>
<dbReference type="HOGENOM" id="CLU_047691_9_7_9"/>
<comment type="similarity">
    <text evidence="1">Belongs to the sigma-70 factor family. ECF subfamily.</text>
</comment>
<dbReference type="Pfam" id="PF08281">
    <property type="entry name" value="Sigma70_r4_2"/>
    <property type="match status" value="1"/>
</dbReference>
<dbReference type="Pfam" id="PF04542">
    <property type="entry name" value="Sigma70_r2"/>
    <property type="match status" value="1"/>
</dbReference>
<reference evidence="9" key="2">
    <citation type="submission" date="2011-02" db="EMBL/GenBank/DDBJ databases">
        <title>The complete genome of Syntrophobotulus glycolicus DSM 8271.</title>
        <authorList>
            <person name="Lucas S."/>
            <person name="Copeland A."/>
            <person name="Lapidus A."/>
            <person name="Bruce D."/>
            <person name="Goodwin L."/>
            <person name="Pitluck S."/>
            <person name="Kyrpides N."/>
            <person name="Mavromatis K."/>
            <person name="Pagani I."/>
            <person name="Ivanova N."/>
            <person name="Mikhailova N."/>
            <person name="Chertkov O."/>
            <person name="Held B."/>
            <person name="Detter J.C."/>
            <person name="Tapia R."/>
            <person name="Han C."/>
            <person name="Land M."/>
            <person name="Hauser L."/>
            <person name="Markowitz V."/>
            <person name="Cheng J.-F."/>
            <person name="Hugenholtz P."/>
            <person name="Woyke T."/>
            <person name="Wu D."/>
            <person name="Spring S."/>
            <person name="Schroeder M."/>
            <person name="Brambilla E."/>
            <person name="Klenk H.-P."/>
            <person name="Eisen J.A."/>
        </authorList>
    </citation>
    <scope>NUCLEOTIDE SEQUENCE [LARGE SCALE GENOMIC DNA]</scope>
    <source>
        <strain evidence="9">DSM 8271 / FlGlyR</strain>
    </source>
</reference>
<dbReference type="InterPro" id="IPR014284">
    <property type="entry name" value="RNA_pol_sigma-70_dom"/>
</dbReference>
<dbReference type="PANTHER" id="PTHR43133">
    <property type="entry name" value="RNA POLYMERASE ECF-TYPE SIGMA FACTO"/>
    <property type="match status" value="1"/>
</dbReference>
<dbReference type="GO" id="GO:0006352">
    <property type="term" value="P:DNA-templated transcription initiation"/>
    <property type="evidence" value="ECO:0007669"/>
    <property type="project" value="InterPro"/>
</dbReference>
<name>F0SVT2_SYNGF</name>
<dbReference type="Proteomes" id="UP000007488">
    <property type="component" value="Chromosome"/>
</dbReference>
<accession>F0SVT2</accession>
<evidence type="ECO:0000256" key="4">
    <source>
        <dbReference type="ARBA" id="ARBA00023125"/>
    </source>
</evidence>
<evidence type="ECO:0000256" key="1">
    <source>
        <dbReference type="ARBA" id="ARBA00010641"/>
    </source>
</evidence>
<dbReference type="InterPro" id="IPR036388">
    <property type="entry name" value="WH-like_DNA-bd_sf"/>
</dbReference>
<dbReference type="SUPFAM" id="SSF88946">
    <property type="entry name" value="Sigma2 domain of RNA polymerase sigma factors"/>
    <property type="match status" value="1"/>
</dbReference>
<evidence type="ECO:0000256" key="2">
    <source>
        <dbReference type="ARBA" id="ARBA00023015"/>
    </source>
</evidence>
<keyword evidence="5" id="KW-0804">Transcription</keyword>
<dbReference type="KEGG" id="sgy:Sgly_1332"/>
<dbReference type="AlphaFoldDB" id="F0SVT2"/>